<feature type="compositionally biased region" description="Polar residues" evidence="1">
    <location>
        <begin position="79"/>
        <end position="97"/>
    </location>
</feature>
<dbReference type="EMBL" id="SRPY01000228">
    <property type="protein sequence ID" value="KAG5926873.1"/>
    <property type="molecule type" value="Genomic_DNA"/>
</dbReference>
<evidence type="ECO:0000313" key="3">
    <source>
        <dbReference type="Proteomes" id="UP000811619"/>
    </source>
</evidence>
<feature type="region of interest" description="Disordered" evidence="1">
    <location>
        <begin position="1"/>
        <end position="168"/>
    </location>
</feature>
<evidence type="ECO:0000256" key="1">
    <source>
        <dbReference type="SAM" id="MobiDB-lite"/>
    </source>
</evidence>
<keyword evidence="3" id="KW-1185">Reference proteome</keyword>
<evidence type="ECO:0000313" key="2">
    <source>
        <dbReference type="EMBL" id="KAG5926873.1"/>
    </source>
</evidence>
<dbReference type="OrthoDB" id="3439820at2759"/>
<sequence>MPPLPPPRASDLSSSVAQADRIIPKRPPKQGNLSGDIHASPSLGSWLKQILPSNRPERGGTLRPSAFQLQKEREHMNNDRSQLAPSKKLPQSTSDRGSLQEAGEGNAVMSDDGKPSGPAGTNVQRRGKGGALETGPQTALHGTSDNRLNVVDTSGSGSHSSSTPDVQYIRAKQEARWRRRNLKKSGDYLGVQGFNPETGKLDVLTPSDSDRSILSQETQQKLLVLKNALKDARHHYKSTREKSEQEAQKILLNSEKEKIRRLEKGKEKVQEISQTVTWKRHARQWSSAQEPNLSPIAQSVVETAPASREYSCGHHQI</sequence>
<comment type="caution">
    <text evidence="2">The sequence shown here is derived from an EMBL/GenBank/DDBJ whole genome shotgun (WGS) entry which is preliminary data.</text>
</comment>
<gene>
    <name evidence="2" type="ORF">E4U42_002840</name>
</gene>
<protein>
    <submittedName>
        <fullName evidence="2">Uncharacterized protein</fullName>
    </submittedName>
</protein>
<reference evidence="2" key="1">
    <citation type="journal article" date="2020" name="bioRxiv">
        <title>Whole genome comparisons of ergot fungi reveals the divergence and evolution of species within the genus Claviceps are the result of varying mechanisms driving genome evolution and host range expansion.</title>
        <authorList>
            <person name="Wyka S.A."/>
            <person name="Mondo S.J."/>
            <person name="Liu M."/>
            <person name="Dettman J."/>
            <person name="Nalam V."/>
            <person name="Broders K.D."/>
        </authorList>
    </citation>
    <scope>NUCLEOTIDE SEQUENCE</scope>
    <source>
        <strain evidence="2">CCC 489</strain>
    </source>
</reference>
<dbReference type="Proteomes" id="UP000811619">
    <property type="component" value="Unassembled WGS sequence"/>
</dbReference>
<name>A0A8K0J840_9HYPO</name>
<feature type="compositionally biased region" description="Polar residues" evidence="1">
    <location>
        <begin position="135"/>
        <end position="153"/>
    </location>
</feature>
<dbReference type="AlphaFoldDB" id="A0A8K0J840"/>
<proteinExistence type="predicted"/>
<organism evidence="2 3">
    <name type="scientific">Claviceps africana</name>
    <dbReference type="NCBI Taxonomy" id="83212"/>
    <lineage>
        <taxon>Eukaryota</taxon>
        <taxon>Fungi</taxon>
        <taxon>Dikarya</taxon>
        <taxon>Ascomycota</taxon>
        <taxon>Pezizomycotina</taxon>
        <taxon>Sordariomycetes</taxon>
        <taxon>Hypocreomycetidae</taxon>
        <taxon>Hypocreales</taxon>
        <taxon>Clavicipitaceae</taxon>
        <taxon>Claviceps</taxon>
    </lineage>
</organism>
<accession>A0A8K0J840</accession>